<keyword evidence="1" id="KW-0175">Coiled coil</keyword>
<evidence type="ECO:0000256" key="1">
    <source>
        <dbReference type="SAM" id="Coils"/>
    </source>
</evidence>
<reference evidence="2" key="1">
    <citation type="journal article" date="2021" name="PeerJ">
        <title>Extensive microbial diversity within the chicken gut microbiome revealed by metagenomics and culture.</title>
        <authorList>
            <person name="Gilroy R."/>
            <person name="Ravi A."/>
            <person name="Getino M."/>
            <person name="Pursley I."/>
            <person name="Horton D.L."/>
            <person name="Alikhan N.F."/>
            <person name="Baker D."/>
            <person name="Gharbi K."/>
            <person name="Hall N."/>
            <person name="Watson M."/>
            <person name="Adriaenssens E.M."/>
            <person name="Foster-Nyarko E."/>
            <person name="Jarju S."/>
            <person name="Secka A."/>
            <person name="Antonio M."/>
            <person name="Oren A."/>
            <person name="Chaudhuri R.R."/>
            <person name="La Ragione R."/>
            <person name="Hildebrand F."/>
            <person name="Pallen M.J."/>
        </authorList>
    </citation>
    <scope>NUCLEOTIDE SEQUENCE</scope>
    <source>
        <strain evidence="2">USASDec5-558</strain>
    </source>
</reference>
<dbReference type="InterPro" id="IPR010106">
    <property type="entry name" value="RpnA"/>
</dbReference>
<dbReference type="PANTHER" id="PTHR41317:SF1">
    <property type="entry name" value="PD-(D_E)XK NUCLEASE FAMILY TRANSPOSASE"/>
    <property type="match status" value="1"/>
</dbReference>
<dbReference type="AlphaFoldDB" id="A0A9D2B149"/>
<dbReference type="Proteomes" id="UP000886829">
    <property type="component" value="Unassembled WGS sequence"/>
</dbReference>
<name>A0A9D2B149_9GAMM</name>
<feature type="coiled-coil region" evidence="1">
    <location>
        <begin position="284"/>
        <end position="311"/>
    </location>
</feature>
<dbReference type="NCBIfam" id="TIGR01784">
    <property type="entry name" value="T_den_put_tspse"/>
    <property type="match status" value="1"/>
</dbReference>
<protein>
    <submittedName>
        <fullName evidence="2">Rpn family recombination-promoting nuclease/putative transposase</fullName>
    </submittedName>
</protein>
<evidence type="ECO:0000313" key="3">
    <source>
        <dbReference type="Proteomes" id="UP000886829"/>
    </source>
</evidence>
<dbReference type="PANTHER" id="PTHR41317">
    <property type="entry name" value="PD-(D_E)XK NUCLEASE FAMILY TRANSPOSASE"/>
    <property type="match status" value="1"/>
</dbReference>
<reference evidence="2" key="2">
    <citation type="submission" date="2021-04" db="EMBL/GenBank/DDBJ databases">
        <authorList>
            <person name="Gilroy R."/>
        </authorList>
    </citation>
    <scope>NUCLEOTIDE SEQUENCE</scope>
    <source>
        <strain evidence="2">USASDec5-558</strain>
    </source>
</reference>
<dbReference type="EMBL" id="DXEV01000154">
    <property type="protein sequence ID" value="HIX57338.1"/>
    <property type="molecule type" value="Genomic_DNA"/>
</dbReference>
<sequence>MRKPIDPNRKITQVADPEFYRLSDHFFKYLLAKEEHADLCQDFTKAVVDHLPLAFRSSEARDFSSISYSNVELYRDNAKEKAGFLDVAVITDTGVTFDIEVQTYRDQNLLQREFLYFSRLYGMQHVKGKSYGELKAVEIVNLLDYNFFQEETPYHTFSEVRHSATSKVITDLQILHFIEIPKFERMQDQKKQQKVAMSRLDRWLQYLTCSDPKEVLAFAKSDEIFGKVLEAEKMYINNKELMRKYYEENRDGYWEGVIANAKAEGIAIGEAKAKAEGIAEGIAIGEAKAKAEAKAEERKNLLAAARNLLAEGMDRIKVQQVTQLTDAEMASIC</sequence>
<accession>A0A9D2B149</accession>
<evidence type="ECO:0000313" key="2">
    <source>
        <dbReference type="EMBL" id="HIX57338.1"/>
    </source>
</evidence>
<comment type="caution">
    <text evidence="2">The sequence shown here is derived from an EMBL/GenBank/DDBJ whole genome shotgun (WGS) entry which is preliminary data.</text>
</comment>
<gene>
    <name evidence="2" type="ORF">H9850_07690</name>
</gene>
<dbReference type="Pfam" id="PF12784">
    <property type="entry name" value="PDDEXK_2"/>
    <property type="match status" value="1"/>
</dbReference>
<proteinExistence type="predicted"/>
<organism evidence="2 3">
    <name type="scientific">Candidatus Anaerobiospirillum pullistercoris</name>
    <dbReference type="NCBI Taxonomy" id="2838452"/>
    <lineage>
        <taxon>Bacteria</taxon>
        <taxon>Pseudomonadati</taxon>
        <taxon>Pseudomonadota</taxon>
        <taxon>Gammaproteobacteria</taxon>
        <taxon>Aeromonadales</taxon>
        <taxon>Succinivibrionaceae</taxon>
        <taxon>Anaerobiospirillum</taxon>
    </lineage>
</organism>